<comment type="caution">
    <text evidence="1">The sequence shown here is derived from an EMBL/GenBank/DDBJ whole genome shotgun (WGS) entry which is preliminary data.</text>
</comment>
<reference evidence="1" key="1">
    <citation type="submission" date="2023-04" db="EMBL/GenBank/DDBJ databases">
        <title>Phytophthora lilii NBRC 32176.</title>
        <authorList>
            <person name="Ichikawa N."/>
            <person name="Sato H."/>
            <person name="Tonouchi N."/>
        </authorList>
    </citation>
    <scope>NUCLEOTIDE SEQUENCE</scope>
    <source>
        <strain evidence="1">NBRC 32176</strain>
    </source>
</reference>
<sequence length="126" mass="14091">MKERSLNALINIRITVKTIRQANRYSGCGSSGRNVKFKGIVPERSGVNVVFRVIHRYRLNCACYVLKFGSTTREAVFPCAVVSILNEVSGIEFDKTSHCIGSTQNVSKLLLNIDRLIEIIPTLTFD</sequence>
<organism evidence="1 2">
    <name type="scientific">Phytophthora lilii</name>
    <dbReference type="NCBI Taxonomy" id="2077276"/>
    <lineage>
        <taxon>Eukaryota</taxon>
        <taxon>Sar</taxon>
        <taxon>Stramenopiles</taxon>
        <taxon>Oomycota</taxon>
        <taxon>Peronosporomycetes</taxon>
        <taxon>Peronosporales</taxon>
        <taxon>Peronosporaceae</taxon>
        <taxon>Phytophthora</taxon>
    </lineage>
</organism>
<name>A0A9W6WRM5_9STRA</name>
<evidence type="ECO:0000313" key="1">
    <source>
        <dbReference type="EMBL" id="GMF14096.1"/>
    </source>
</evidence>
<keyword evidence="2" id="KW-1185">Reference proteome</keyword>
<evidence type="ECO:0000313" key="2">
    <source>
        <dbReference type="Proteomes" id="UP001165083"/>
    </source>
</evidence>
<dbReference type="Proteomes" id="UP001165083">
    <property type="component" value="Unassembled WGS sequence"/>
</dbReference>
<dbReference type="AlphaFoldDB" id="A0A9W6WRM5"/>
<proteinExistence type="predicted"/>
<protein>
    <submittedName>
        <fullName evidence="1">Unnamed protein product</fullName>
    </submittedName>
</protein>
<gene>
    <name evidence="1" type="ORF">Plil01_000450400</name>
</gene>
<dbReference type="EMBL" id="BSXW01000181">
    <property type="protein sequence ID" value="GMF14096.1"/>
    <property type="molecule type" value="Genomic_DNA"/>
</dbReference>
<accession>A0A9W6WRM5</accession>